<protein>
    <submittedName>
        <fullName evidence="1">Unnamed protein product</fullName>
    </submittedName>
</protein>
<organism evidence="1 2">
    <name type="scientific">Ambrosiozyma monospora</name>
    <name type="common">Yeast</name>
    <name type="synonym">Endomycopsis monosporus</name>
    <dbReference type="NCBI Taxonomy" id="43982"/>
    <lineage>
        <taxon>Eukaryota</taxon>
        <taxon>Fungi</taxon>
        <taxon>Dikarya</taxon>
        <taxon>Ascomycota</taxon>
        <taxon>Saccharomycotina</taxon>
        <taxon>Pichiomycetes</taxon>
        <taxon>Pichiales</taxon>
        <taxon>Pichiaceae</taxon>
        <taxon>Ambrosiozyma</taxon>
    </lineage>
</organism>
<reference evidence="1" key="1">
    <citation type="submission" date="2023-04" db="EMBL/GenBank/DDBJ databases">
        <title>Ambrosiozyma monospora NBRC 10751.</title>
        <authorList>
            <person name="Ichikawa N."/>
            <person name="Sato H."/>
            <person name="Tonouchi N."/>
        </authorList>
    </citation>
    <scope>NUCLEOTIDE SEQUENCE</scope>
    <source>
        <strain evidence="1">NBRC 10751</strain>
    </source>
</reference>
<sequence>MHIHAASKRASISVGTDTADGIAFDSANGSHFNSSSGTGRTGHNSGNASSSASSSQEHQFKERHSYVISTQESINTNFGIIRSVKAEGVWPNFLFSLRRLMQPYNKNQTEYKYNCFSQFSRYIFLSGSVSLIRELRHMQVLDTQGVSGVKIKAFAAKIEQALFQWRTYFHLHIHFTNTVWVCLVYIVI</sequence>
<evidence type="ECO:0000313" key="2">
    <source>
        <dbReference type="Proteomes" id="UP001165064"/>
    </source>
</evidence>
<gene>
    <name evidence="1" type="ORF">Amon02_001274400</name>
</gene>
<comment type="caution">
    <text evidence="1">The sequence shown here is derived from an EMBL/GenBank/DDBJ whole genome shotgun (WGS) entry which is preliminary data.</text>
</comment>
<keyword evidence="2" id="KW-1185">Reference proteome</keyword>
<name>A0ACB5UAT5_AMBMO</name>
<proteinExistence type="predicted"/>
<accession>A0ACB5UAT5</accession>
<dbReference type="Proteomes" id="UP001165064">
    <property type="component" value="Unassembled WGS sequence"/>
</dbReference>
<evidence type="ECO:0000313" key="1">
    <source>
        <dbReference type="EMBL" id="GMF06618.1"/>
    </source>
</evidence>
<dbReference type="EMBL" id="BSXS01015338">
    <property type="protein sequence ID" value="GMF06618.1"/>
    <property type="molecule type" value="Genomic_DNA"/>
</dbReference>